<dbReference type="RefSeq" id="WP_119011965.1">
    <property type="nucleotide sequence ID" value="NZ_QXNC01000002.1"/>
</dbReference>
<keyword evidence="6" id="KW-0406">Ion transport</keyword>
<dbReference type="AlphaFoldDB" id="A0A4R2NEW0"/>
<proteinExistence type="inferred from homology"/>
<dbReference type="PANTHER" id="PTHR33281">
    <property type="entry name" value="UPF0187 PROTEIN YNEE"/>
    <property type="match status" value="1"/>
</dbReference>
<dbReference type="Pfam" id="PF25539">
    <property type="entry name" value="Bestrophin_2"/>
    <property type="match status" value="1"/>
</dbReference>
<evidence type="ECO:0000256" key="2">
    <source>
        <dbReference type="ARBA" id="ARBA00022448"/>
    </source>
</evidence>
<name>A0A4R2NEW0_9BURK</name>
<dbReference type="OrthoDB" id="445589at2"/>
<feature type="transmembrane region" description="Helical" evidence="9">
    <location>
        <begin position="50"/>
        <end position="70"/>
    </location>
</feature>
<keyword evidence="7 9" id="KW-0472">Membrane</keyword>
<dbReference type="InterPro" id="IPR044669">
    <property type="entry name" value="YneE/VCCN1/2-like"/>
</dbReference>
<keyword evidence="3" id="KW-1003">Cell membrane</keyword>
<evidence type="ECO:0000256" key="3">
    <source>
        <dbReference type="ARBA" id="ARBA00022475"/>
    </source>
</evidence>
<evidence type="ECO:0000256" key="5">
    <source>
        <dbReference type="ARBA" id="ARBA00022989"/>
    </source>
</evidence>
<evidence type="ECO:0000256" key="9">
    <source>
        <dbReference type="SAM" id="Phobius"/>
    </source>
</evidence>
<evidence type="ECO:0000313" key="11">
    <source>
        <dbReference type="Proteomes" id="UP000295182"/>
    </source>
</evidence>
<feature type="transmembrane region" description="Helical" evidence="9">
    <location>
        <begin position="26"/>
        <end position="44"/>
    </location>
</feature>
<reference evidence="10 11" key="1">
    <citation type="submission" date="2019-03" db="EMBL/GenBank/DDBJ databases">
        <title>Genomic Encyclopedia of Type Strains, Phase IV (KMG-IV): sequencing the most valuable type-strain genomes for metagenomic binning, comparative biology and taxonomic classification.</title>
        <authorList>
            <person name="Goeker M."/>
        </authorList>
    </citation>
    <scope>NUCLEOTIDE SEQUENCE [LARGE SCALE GENOMIC DNA]</scope>
    <source>
        <strain evidence="10 11">DSM 1837</strain>
    </source>
</reference>
<keyword evidence="2" id="KW-0813">Transport</keyword>
<keyword evidence="11" id="KW-1185">Reference proteome</keyword>
<accession>A0A4R2NEW0</accession>
<dbReference type="PANTHER" id="PTHR33281:SF19">
    <property type="entry name" value="VOLTAGE-DEPENDENT ANION CHANNEL-FORMING PROTEIN YNEE"/>
    <property type="match status" value="1"/>
</dbReference>
<organism evidence="10 11">
    <name type="scientific">Simplicispira metamorpha</name>
    <dbReference type="NCBI Taxonomy" id="80881"/>
    <lineage>
        <taxon>Bacteria</taxon>
        <taxon>Pseudomonadati</taxon>
        <taxon>Pseudomonadota</taxon>
        <taxon>Betaproteobacteria</taxon>
        <taxon>Burkholderiales</taxon>
        <taxon>Comamonadaceae</taxon>
        <taxon>Simplicispira</taxon>
    </lineage>
</organism>
<dbReference type="Proteomes" id="UP000295182">
    <property type="component" value="Unassembled WGS sequence"/>
</dbReference>
<comment type="caution">
    <text evidence="10">The sequence shown here is derived from an EMBL/GenBank/DDBJ whole genome shotgun (WGS) entry which is preliminary data.</text>
</comment>
<keyword evidence="4 9" id="KW-0812">Transmembrane</keyword>
<evidence type="ECO:0000256" key="8">
    <source>
        <dbReference type="ARBA" id="ARBA00034708"/>
    </source>
</evidence>
<gene>
    <name evidence="10" type="ORF">EV674_10463</name>
</gene>
<comment type="subcellular location">
    <subcellularLocation>
        <location evidence="1">Cell membrane</location>
        <topology evidence="1">Multi-pass membrane protein</topology>
    </subcellularLocation>
</comment>
<evidence type="ECO:0000256" key="4">
    <source>
        <dbReference type="ARBA" id="ARBA00022692"/>
    </source>
</evidence>
<dbReference type="GO" id="GO:0005886">
    <property type="term" value="C:plasma membrane"/>
    <property type="evidence" value="ECO:0007669"/>
    <property type="project" value="UniProtKB-SubCell"/>
</dbReference>
<evidence type="ECO:0000256" key="7">
    <source>
        <dbReference type="ARBA" id="ARBA00023136"/>
    </source>
</evidence>
<keyword evidence="5 9" id="KW-1133">Transmembrane helix</keyword>
<protein>
    <submittedName>
        <fullName evidence="10">Putative membrane protein</fullName>
    </submittedName>
</protein>
<dbReference type="GO" id="GO:0005254">
    <property type="term" value="F:chloride channel activity"/>
    <property type="evidence" value="ECO:0007669"/>
    <property type="project" value="InterPro"/>
</dbReference>
<evidence type="ECO:0000313" key="10">
    <source>
        <dbReference type="EMBL" id="TCP19604.1"/>
    </source>
</evidence>
<evidence type="ECO:0000256" key="6">
    <source>
        <dbReference type="ARBA" id="ARBA00023065"/>
    </source>
</evidence>
<comment type="similarity">
    <text evidence="8">Belongs to the anion channel-forming bestrophin (TC 1.A.46) family.</text>
</comment>
<sequence>MIVRDRPSGLRLFLVLRGSVLQRIRLTLLLNTLLATLVTLAHGNLFTVKITLTAIPFTLIGLPLAIFLGFRNTTAYDRYWEARKLWGELVLRMRSLSRQCQSLIQLPQPIDPLARDSDVRVRMVHRCIAFAHALRLQLRGQKDDGTLERWTTAAEFAQIRSVRSPADALMLAMGRDLGECVRQGHIAPSLAVPIDQTLSALTAAAASCERIKHTPIPFSYTLLLHRTAYMYCFLLPFGLVDTTGFMTPFVVAIVAYTFFGLDALGDEIEEPFGLESNDLPLDTLCRSIEISLRESLGETDLPEPLQPVNFRLT</sequence>
<dbReference type="EMBL" id="SLXH01000004">
    <property type="protein sequence ID" value="TCP19604.1"/>
    <property type="molecule type" value="Genomic_DNA"/>
</dbReference>
<evidence type="ECO:0000256" key="1">
    <source>
        <dbReference type="ARBA" id="ARBA00004651"/>
    </source>
</evidence>